<evidence type="ECO:0000313" key="3">
    <source>
        <dbReference type="Proteomes" id="UP001219568"/>
    </source>
</evidence>
<feature type="compositionally biased region" description="Polar residues" evidence="1">
    <location>
        <begin position="9"/>
        <end position="26"/>
    </location>
</feature>
<reference evidence="2" key="1">
    <citation type="journal article" date="2023" name="IMA Fungus">
        <title>Comparative genomic study of the Penicillium genus elucidates a diverse pangenome and 15 lateral gene transfer events.</title>
        <authorList>
            <person name="Petersen C."/>
            <person name="Sorensen T."/>
            <person name="Nielsen M.R."/>
            <person name="Sondergaard T.E."/>
            <person name="Sorensen J.L."/>
            <person name="Fitzpatrick D.A."/>
            <person name="Frisvad J.C."/>
            <person name="Nielsen K.L."/>
        </authorList>
    </citation>
    <scope>NUCLEOTIDE SEQUENCE</scope>
    <source>
        <strain evidence="2">IBT 15450</strain>
    </source>
</reference>
<sequence>MASPLSMKTRPTTTYGWKQRTPSSAGKASHTHTDTGIVYSEIVLQSLTCYAWPLIEAYPDANSWWA</sequence>
<gene>
    <name evidence="2" type="ORF">N7460_011439</name>
</gene>
<feature type="region of interest" description="Disordered" evidence="1">
    <location>
        <begin position="1"/>
        <end position="31"/>
    </location>
</feature>
<dbReference type="AlphaFoldDB" id="A0AAD6N325"/>
<reference evidence="2" key="2">
    <citation type="submission" date="2023-01" db="EMBL/GenBank/DDBJ databases">
        <authorList>
            <person name="Petersen C."/>
        </authorList>
    </citation>
    <scope>NUCLEOTIDE SEQUENCE</scope>
    <source>
        <strain evidence="2">IBT 15450</strain>
    </source>
</reference>
<evidence type="ECO:0000256" key="1">
    <source>
        <dbReference type="SAM" id="MobiDB-lite"/>
    </source>
</evidence>
<evidence type="ECO:0000313" key="2">
    <source>
        <dbReference type="EMBL" id="KAJ6026622.1"/>
    </source>
</evidence>
<dbReference type="Proteomes" id="UP001219568">
    <property type="component" value="Unassembled WGS sequence"/>
</dbReference>
<protein>
    <submittedName>
        <fullName evidence="2">Uncharacterized protein</fullName>
    </submittedName>
</protein>
<dbReference type="EMBL" id="JAQJZL010000015">
    <property type="protein sequence ID" value="KAJ6026622.1"/>
    <property type="molecule type" value="Genomic_DNA"/>
</dbReference>
<name>A0AAD6N325_PENCN</name>
<proteinExistence type="predicted"/>
<organism evidence="2 3">
    <name type="scientific">Penicillium canescens</name>
    <dbReference type="NCBI Taxonomy" id="5083"/>
    <lineage>
        <taxon>Eukaryota</taxon>
        <taxon>Fungi</taxon>
        <taxon>Dikarya</taxon>
        <taxon>Ascomycota</taxon>
        <taxon>Pezizomycotina</taxon>
        <taxon>Eurotiomycetes</taxon>
        <taxon>Eurotiomycetidae</taxon>
        <taxon>Eurotiales</taxon>
        <taxon>Aspergillaceae</taxon>
        <taxon>Penicillium</taxon>
    </lineage>
</organism>
<accession>A0AAD6N325</accession>
<comment type="caution">
    <text evidence="2">The sequence shown here is derived from an EMBL/GenBank/DDBJ whole genome shotgun (WGS) entry which is preliminary data.</text>
</comment>
<keyword evidence="3" id="KW-1185">Reference proteome</keyword>